<feature type="non-terminal residue" evidence="5">
    <location>
        <position position="1"/>
    </location>
</feature>
<evidence type="ECO:0000256" key="2">
    <source>
        <dbReference type="PROSITE-ProRule" id="PRU00035"/>
    </source>
</evidence>
<dbReference type="PROSITE" id="PS50014">
    <property type="entry name" value="BROMODOMAIN_2"/>
    <property type="match status" value="1"/>
</dbReference>
<feature type="compositionally biased region" description="Basic and acidic residues" evidence="3">
    <location>
        <begin position="151"/>
        <end position="162"/>
    </location>
</feature>
<dbReference type="InParanoid" id="A0A316YHY9"/>
<feature type="compositionally biased region" description="Acidic residues" evidence="3">
    <location>
        <begin position="516"/>
        <end position="529"/>
    </location>
</feature>
<gene>
    <name evidence="5" type="ORF">FA10DRAFT_280816</name>
</gene>
<evidence type="ECO:0000313" key="6">
    <source>
        <dbReference type="Proteomes" id="UP000245768"/>
    </source>
</evidence>
<dbReference type="GO" id="GO:0035267">
    <property type="term" value="C:NuA4 histone acetyltransferase complex"/>
    <property type="evidence" value="ECO:0007669"/>
    <property type="project" value="TreeGrafter"/>
</dbReference>
<evidence type="ECO:0000259" key="4">
    <source>
        <dbReference type="PROSITE" id="PS50014"/>
    </source>
</evidence>
<organism evidence="5 6">
    <name type="scientific">Acaromyces ingoldii</name>
    <dbReference type="NCBI Taxonomy" id="215250"/>
    <lineage>
        <taxon>Eukaryota</taxon>
        <taxon>Fungi</taxon>
        <taxon>Dikarya</taxon>
        <taxon>Basidiomycota</taxon>
        <taxon>Ustilaginomycotina</taxon>
        <taxon>Exobasidiomycetes</taxon>
        <taxon>Exobasidiales</taxon>
        <taxon>Cryptobasidiaceae</taxon>
        <taxon>Acaromyces</taxon>
    </lineage>
</organism>
<reference evidence="5 6" key="1">
    <citation type="journal article" date="2018" name="Mol. Biol. Evol.">
        <title>Broad Genomic Sampling Reveals a Smut Pathogenic Ancestry of the Fungal Clade Ustilaginomycotina.</title>
        <authorList>
            <person name="Kijpornyongpan T."/>
            <person name="Mondo S.J."/>
            <person name="Barry K."/>
            <person name="Sandor L."/>
            <person name="Lee J."/>
            <person name="Lipzen A."/>
            <person name="Pangilinan J."/>
            <person name="LaButti K."/>
            <person name="Hainaut M."/>
            <person name="Henrissat B."/>
            <person name="Grigoriev I.V."/>
            <person name="Spatafora J.W."/>
            <person name="Aime M.C."/>
        </authorList>
    </citation>
    <scope>NUCLEOTIDE SEQUENCE [LARGE SCALE GENOMIC DNA]</scope>
    <source>
        <strain evidence="5 6">MCA 4198</strain>
    </source>
</reference>
<dbReference type="PANTHER" id="PTHR15398:SF4">
    <property type="entry name" value="BROMODOMAIN-CONTAINING PROTEIN 8 ISOFORM X1"/>
    <property type="match status" value="1"/>
</dbReference>
<dbReference type="STRING" id="215250.A0A316YHY9"/>
<dbReference type="EMBL" id="KZ819638">
    <property type="protein sequence ID" value="PWN88238.1"/>
    <property type="molecule type" value="Genomic_DNA"/>
</dbReference>
<evidence type="ECO:0000256" key="3">
    <source>
        <dbReference type="SAM" id="MobiDB-lite"/>
    </source>
</evidence>
<feature type="domain" description="Bromo" evidence="4">
    <location>
        <begin position="624"/>
        <end position="694"/>
    </location>
</feature>
<protein>
    <recommendedName>
        <fullName evidence="4">Bromo domain-containing protein</fullName>
    </recommendedName>
</protein>
<proteinExistence type="predicted"/>
<dbReference type="SMART" id="SM00297">
    <property type="entry name" value="BROMO"/>
    <property type="match status" value="1"/>
</dbReference>
<dbReference type="Pfam" id="PF00439">
    <property type="entry name" value="Bromodomain"/>
    <property type="match status" value="1"/>
</dbReference>
<feature type="region of interest" description="Disordered" evidence="3">
    <location>
        <begin position="1"/>
        <end position="52"/>
    </location>
</feature>
<feature type="compositionally biased region" description="Low complexity" evidence="3">
    <location>
        <begin position="484"/>
        <end position="496"/>
    </location>
</feature>
<dbReference type="PRINTS" id="PR00503">
    <property type="entry name" value="BROMODOMAIN"/>
</dbReference>
<evidence type="ECO:0000313" key="5">
    <source>
        <dbReference type="EMBL" id="PWN88238.1"/>
    </source>
</evidence>
<feature type="compositionally biased region" description="Low complexity" evidence="3">
    <location>
        <begin position="13"/>
        <end position="52"/>
    </location>
</feature>
<dbReference type="InterPro" id="IPR036427">
    <property type="entry name" value="Bromodomain-like_sf"/>
</dbReference>
<dbReference type="RefSeq" id="XP_025375436.1">
    <property type="nucleotide sequence ID" value="XM_025523645.1"/>
</dbReference>
<accession>A0A316YHY9</accession>
<feature type="region of interest" description="Disordered" evidence="3">
    <location>
        <begin position="240"/>
        <end position="608"/>
    </location>
</feature>
<dbReference type="SUPFAM" id="SSF47370">
    <property type="entry name" value="Bromodomain"/>
    <property type="match status" value="1"/>
</dbReference>
<dbReference type="AlphaFoldDB" id="A0A316YHY9"/>
<dbReference type="GeneID" id="37045561"/>
<feature type="region of interest" description="Disordered" evidence="3">
    <location>
        <begin position="134"/>
        <end position="162"/>
    </location>
</feature>
<dbReference type="GO" id="GO:0006325">
    <property type="term" value="P:chromatin organization"/>
    <property type="evidence" value="ECO:0007669"/>
    <property type="project" value="UniProtKB-ARBA"/>
</dbReference>
<dbReference type="InterPro" id="IPR001487">
    <property type="entry name" value="Bromodomain"/>
</dbReference>
<keyword evidence="1 2" id="KW-0103">Bromodomain</keyword>
<dbReference type="Proteomes" id="UP000245768">
    <property type="component" value="Unassembled WGS sequence"/>
</dbReference>
<evidence type="ECO:0000256" key="1">
    <source>
        <dbReference type="ARBA" id="ARBA00023117"/>
    </source>
</evidence>
<name>A0A316YHY9_9BASI</name>
<dbReference type="Gene3D" id="1.20.920.10">
    <property type="entry name" value="Bromodomain-like"/>
    <property type="match status" value="1"/>
</dbReference>
<keyword evidence="6" id="KW-1185">Reference proteome</keyword>
<dbReference type="CDD" id="cd04369">
    <property type="entry name" value="Bromodomain"/>
    <property type="match status" value="1"/>
</dbReference>
<feature type="compositionally biased region" description="Polar residues" evidence="3">
    <location>
        <begin position="566"/>
        <end position="583"/>
    </location>
</feature>
<feature type="compositionally biased region" description="Acidic residues" evidence="3">
    <location>
        <begin position="359"/>
        <end position="385"/>
    </location>
</feature>
<sequence length="721" mass="76802">MSTATKMAPPPSAAAAAAPPTLAPLTPSTPTTSAGPGAVATPTSPSTATPSSLSRLTLSDKLLLAQAVHHIGTSPPDWARVSSVLLAHPLIKTSQRLEQVVKANTTLGRFFGSRECERAWVALMRQYGLVLDGTSSNVGSAEEDGTATTPRSREARGQAAKTDRASQLTLAEYLYAERISEVRESIRQKEELFRSIVDEIEAIQSGSKDEELEKELGIAPRTSSLPQSNGSDKADLVVLEEVQTPTRSTRNKSSAAEEKDTMAGAAPARLTRRRSSVAAAAQEETSDTSRRRTSRGPVQDVSNSVTEAQRPGEEQQESAATDTAPGKDALSAGAEEKGGEDDQEGPKESGDVEMQDKEELADEAGLEDANEDAGDEDHDEEDGDDQTEKGKRWRSSKRKREEDAASEEASTKKKTRTSIAAAAEEEDEESPSSSKKIGRPRKSAAASPLPESENKEEDLAPPRRSRRGGQPSVPSTPTTPVPPTSASTGGAARGGSNRLGSLRSRETSKTPGAGADADESFEGVDDEGDTSLSTAGNDRVSLSPASARRGGGGGQRGSQAKRGRASSNASSVQGSTGAASGSSRNKRGGAAEERAGSTSADLANKTADQRKREKVLLMLLNEVSNHTHGNLFHTAIKEQDAPDYYTLIRHPIDLKTIKARIKEGQIKNSTQLRRALNRMFANSLIYNRPGTEVHRMALEMRDAAEQMIDRFEQTQMTALSR</sequence>
<feature type="compositionally biased region" description="Polar residues" evidence="3">
    <location>
        <begin position="243"/>
        <end position="254"/>
    </location>
</feature>
<dbReference type="PANTHER" id="PTHR15398">
    <property type="entry name" value="BROMODOMAIN-CONTAINING PROTEIN 8"/>
    <property type="match status" value="1"/>
</dbReference>
<feature type="compositionally biased region" description="Basic and acidic residues" evidence="3">
    <location>
        <begin position="344"/>
        <end position="358"/>
    </location>
</feature>
<dbReference type="OrthoDB" id="1742084at2759"/>